<evidence type="ECO:0000313" key="2">
    <source>
        <dbReference type="EMBL" id="GAK97165.1"/>
    </source>
</evidence>
<evidence type="ECO:0008006" key="4">
    <source>
        <dbReference type="Google" id="ProtNLM"/>
    </source>
</evidence>
<dbReference type="Proteomes" id="UP000029221">
    <property type="component" value="Unassembled WGS sequence"/>
</dbReference>
<evidence type="ECO:0000313" key="3">
    <source>
        <dbReference type="Proteomes" id="UP000029221"/>
    </source>
</evidence>
<evidence type="ECO:0000256" key="1">
    <source>
        <dbReference type="SAM" id="Phobius"/>
    </source>
</evidence>
<proteinExistence type="predicted"/>
<name>A0A090Q2C1_9FLAO</name>
<organism evidence="2 3">
    <name type="scientific">Nonlabens tegetincola</name>
    <dbReference type="NCBI Taxonomy" id="323273"/>
    <lineage>
        <taxon>Bacteria</taxon>
        <taxon>Pseudomonadati</taxon>
        <taxon>Bacteroidota</taxon>
        <taxon>Flavobacteriia</taxon>
        <taxon>Flavobacteriales</taxon>
        <taxon>Flavobacteriaceae</taxon>
        <taxon>Nonlabens</taxon>
    </lineage>
</organism>
<comment type="caution">
    <text evidence="2">The sequence shown here is derived from an EMBL/GenBank/DDBJ whole genome shotgun (WGS) entry which is preliminary data.</text>
</comment>
<keyword evidence="1" id="KW-0472">Membrane</keyword>
<accession>A0A090Q2C1</accession>
<dbReference type="eggNOG" id="ENOG5031M2F">
    <property type="taxonomic scope" value="Bacteria"/>
</dbReference>
<feature type="transmembrane region" description="Helical" evidence="1">
    <location>
        <begin position="12"/>
        <end position="32"/>
    </location>
</feature>
<dbReference type="EMBL" id="BBML01000004">
    <property type="protein sequence ID" value="GAK97165.1"/>
    <property type="molecule type" value="Genomic_DNA"/>
</dbReference>
<keyword evidence="3" id="KW-1185">Reference proteome</keyword>
<reference evidence="2" key="1">
    <citation type="journal article" date="2014" name="Genome Announc.">
        <title>Draft Genome Sequences of Marine Flavobacterium Nonlabens Strains NR17, NR24, NR27, NR32, NR33, and Ara13.</title>
        <authorList>
            <person name="Nakanishi M."/>
            <person name="Meirelles P."/>
            <person name="Suzuki R."/>
            <person name="Takatani N."/>
            <person name="Mino S."/>
            <person name="Suda W."/>
            <person name="Oshima K."/>
            <person name="Hattori M."/>
            <person name="Ohkuma M."/>
            <person name="Hosokawa M."/>
            <person name="Miyashita K."/>
            <person name="Thompson F.L."/>
            <person name="Niwa A."/>
            <person name="Sawabe T."/>
            <person name="Sawabe T."/>
        </authorList>
    </citation>
    <scope>NUCLEOTIDE SEQUENCE [LARGE SCALE GENOMIC DNA]</scope>
    <source>
        <strain evidence="2">JCM 19294</strain>
    </source>
</reference>
<keyword evidence="1" id="KW-1133">Transmembrane helix</keyword>
<keyword evidence="1" id="KW-0812">Transmembrane</keyword>
<dbReference type="STRING" id="319236.BST91_04635"/>
<sequence>MLWFIKRNKSLRLDALSIASLVLLYSIYFEWYLPQVNERYTGDVWDLVCYASGGFIFYLLQRFP</sequence>
<feature type="transmembrane region" description="Helical" evidence="1">
    <location>
        <begin position="44"/>
        <end position="60"/>
    </location>
</feature>
<protein>
    <recommendedName>
        <fullName evidence="4">VanZ-like domain-containing protein</fullName>
    </recommendedName>
</protein>
<dbReference type="AlphaFoldDB" id="A0A090Q2C1"/>
<gene>
    <name evidence="2" type="ORF">JCM19294_671</name>
</gene>